<dbReference type="EMBL" id="CM047748">
    <property type="protein sequence ID" value="KAJ0014098.1"/>
    <property type="molecule type" value="Genomic_DNA"/>
</dbReference>
<gene>
    <name evidence="1" type="ORF">Pint_19718</name>
</gene>
<name>A0ACC0XC77_9ROSI</name>
<proteinExistence type="predicted"/>
<evidence type="ECO:0000313" key="2">
    <source>
        <dbReference type="Proteomes" id="UP001163603"/>
    </source>
</evidence>
<dbReference type="Proteomes" id="UP001163603">
    <property type="component" value="Chromosome 13"/>
</dbReference>
<accession>A0ACC0XC77</accession>
<organism evidence="1 2">
    <name type="scientific">Pistacia integerrima</name>
    <dbReference type="NCBI Taxonomy" id="434235"/>
    <lineage>
        <taxon>Eukaryota</taxon>
        <taxon>Viridiplantae</taxon>
        <taxon>Streptophyta</taxon>
        <taxon>Embryophyta</taxon>
        <taxon>Tracheophyta</taxon>
        <taxon>Spermatophyta</taxon>
        <taxon>Magnoliopsida</taxon>
        <taxon>eudicotyledons</taxon>
        <taxon>Gunneridae</taxon>
        <taxon>Pentapetalae</taxon>
        <taxon>rosids</taxon>
        <taxon>malvids</taxon>
        <taxon>Sapindales</taxon>
        <taxon>Anacardiaceae</taxon>
        <taxon>Pistacia</taxon>
    </lineage>
</organism>
<comment type="caution">
    <text evidence="1">The sequence shown here is derived from an EMBL/GenBank/DDBJ whole genome shotgun (WGS) entry which is preliminary data.</text>
</comment>
<reference evidence="2" key="1">
    <citation type="journal article" date="2023" name="G3 (Bethesda)">
        <title>Genome assembly and association tests identify interacting loci associated with vigor, precocity, and sex in interspecific pistachio rootstocks.</title>
        <authorList>
            <person name="Palmer W."/>
            <person name="Jacygrad E."/>
            <person name="Sagayaradj S."/>
            <person name="Cavanaugh K."/>
            <person name="Han R."/>
            <person name="Bertier L."/>
            <person name="Beede B."/>
            <person name="Kafkas S."/>
            <person name="Golino D."/>
            <person name="Preece J."/>
            <person name="Michelmore R."/>
        </authorList>
    </citation>
    <scope>NUCLEOTIDE SEQUENCE [LARGE SCALE GENOMIC DNA]</scope>
</reference>
<protein>
    <submittedName>
        <fullName evidence="1">Uncharacterized protein</fullName>
    </submittedName>
</protein>
<keyword evidence="2" id="KW-1185">Reference proteome</keyword>
<sequence length="158" mass="18555">MSLDTFHHLLEKESGFYFYVRYLYEKVQAKDRVEVEKYLSGFTKIDDNQDSMKIFYKIRKQKYLEALDRRDKANVLAMLDNKLKVFSTLNEEGYKEITQLLTLSNFSLNWLHLFDKNPWAKKNPRLNPDIKTEFTDHICTRPNGPPVAADAKPASSNV</sequence>
<evidence type="ECO:0000313" key="1">
    <source>
        <dbReference type="EMBL" id="KAJ0014098.1"/>
    </source>
</evidence>